<dbReference type="Pfam" id="PF00691">
    <property type="entry name" value="OmpA"/>
    <property type="match status" value="1"/>
</dbReference>
<feature type="signal peptide" evidence="3">
    <location>
        <begin position="1"/>
        <end position="27"/>
    </location>
</feature>
<dbReference type="Gene3D" id="3.40.190.10">
    <property type="entry name" value="Periplasmic binding protein-like II"/>
    <property type="match status" value="2"/>
</dbReference>
<keyword evidence="1 3" id="KW-0732">Signal</keyword>
<evidence type="ECO:0000259" key="4">
    <source>
        <dbReference type="PROSITE" id="PS51123"/>
    </source>
</evidence>
<dbReference type="PANTHER" id="PTHR30570:SF1">
    <property type="entry name" value="PHOSPHATE-BINDING PROTEIN PSTS"/>
    <property type="match status" value="1"/>
</dbReference>
<feature type="domain" description="OmpA-like" evidence="4">
    <location>
        <begin position="405"/>
        <end position="526"/>
    </location>
</feature>
<evidence type="ECO:0000256" key="3">
    <source>
        <dbReference type="SAM" id="SignalP"/>
    </source>
</evidence>
<dbReference type="RefSeq" id="WP_341368026.1">
    <property type="nucleotide sequence ID" value="NZ_CP150951.2"/>
</dbReference>
<dbReference type="InterPro" id="IPR006665">
    <property type="entry name" value="OmpA-like"/>
</dbReference>
<reference evidence="6" key="1">
    <citation type="submission" date="2024-04" db="EMBL/GenBank/DDBJ databases">
        <title>Phylogenomic analyses of a clade within the roseobacter group suggest taxonomic reassignments of species of the genera Aestuariivita, Citreicella, Loktanella, Nautella, Pelagibaca, Ruegeria, Thalassobius, Thiobacimonas and Tropicibacter, and the proposal o.</title>
        <authorList>
            <person name="Jeon C.O."/>
        </authorList>
    </citation>
    <scope>NUCLEOTIDE SEQUENCE [LARGE SCALE GENOMIC DNA]</scope>
    <source>
        <strain evidence="6">BS5-3</strain>
    </source>
</reference>
<name>A0ABZ2V713_9RHOB</name>
<feature type="chain" id="PRO_5047236205" evidence="3">
    <location>
        <begin position="28"/>
        <end position="526"/>
    </location>
</feature>
<dbReference type="SUPFAM" id="SSF53850">
    <property type="entry name" value="Periplasmic binding protein-like II"/>
    <property type="match status" value="1"/>
</dbReference>
<dbReference type="SUPFAM" id="SSF103088">
    <property type="entry name" value="OmpA-like"/>
    <property type="match status" value="1"/>
</dbReference>
<evidence type="ECO:0000256" key="2">
    <source>
        <dbReference type="PROSITE-ProRule" id="PRU00473"/>
    </source>
</evidence>
<dbReference type="InterPro" id="IPR036737">
    <property type="entry name" value="OmpA-like_sf"/>
</dbReference>
<dbReference type="PROSITE" id="PS51123">
    <property type="entry name" value="OMPA_2"/>
    <property type="match status" value="1"/>
</dbReference>
<proteinExistence type="predicted"/>
<dbReference type="PANTHER" id="PTHR30570">
    <property type="entry name" value="PERIPLASMIC PHOSPHATE BINDING COMPONENT OF PHOSPHATE ABC TRANSPORTER"/>
    <property type="match status" value="1"/>
</dbReference>
<keyword evidence="6" id="KW-1185">Reference proteome</keyword>
<protein>
    <submittedName>
        <fullName evidence="5">Phosphate ABC transporter substrate-binding/OmpA family protein</fullName>
    </submittedName>
</protein>
<sequence length="526" mass="55761">MSNMWNGTAMGVLALVGALAMSTSATAQEVTLRSSDGTVNMSGNFIDFVDNSYVIATALGELRVSASRVNCEGAACPDLGGGDADVKIGGSDTVGLGLMPLLLEGYAGSIGAAADILNTGNGDDVLAELIGDEGFGEELGSILVSSTTSGDGFAQLLDQQVEVGMSSRRIRPQEARDLRDSGAGNMVSPSQEHIVAVDSLVLVTNPANPIESLTAEQVRQIYSGQITNWSAVGGPNLPITVVSRAEGSGTRAVFEDRIFGESVAALPAGAVIVSTNSDASQVVNTTEGAISYVGYAFQRGANALTFVNECGIETTPDAFSARTEEYALQRRLYLYSREDTLSDDGRSFLDYATSDAADSIIGKAGFIGFAVDRREQSLESDRARSLLDPNADAYEAGFMRQMLSQMVDYDRLSTTFRFRTGSAQLDERGRIDKDRLIEYLETQPSGTEILVVGFTDTVGQFDGNLALSQQRAGQVANELRETSGGRLSNIDISSVGYGEIAPSGCNSSEEGRRINRRVEIWIKAPA</sequence>
<dbReference type="Gene3D" id="3.30.1330.60">
    <property type="entry name" value="OmpA-like domain"/>
    <property type="match status" value="1"/>
</dbReference>
<keyword evidence="2" id="KW-0472">Membrane</keyword>
<dbReference type="CDD" id="cd07185">
    <property type="entry name" value="OmpA_C-like"/>
    <property type="match status" value="1"/>
</dbReference>
<evidence type="ECO:0000313" key="5">
    <source>
        <dbReference type="EMBL" id="WZC49916.1"/>
    </source>
</evidence>
<dbReference type="EMBL" id="CP150951">
    <property type="protein sequence ID" value="WZC49916.1"/>
    <property type="molecule type" value="Genomic_DNA"/>
</dbReference>
<evidence type="ECO:0000313" key="6">
    <source>
        <dbReference type="Proteomes" id="UP001440612"/>
    </source>
</evidence>
<dbReference type="Proteomes" id="UP001440612">
    <property type="component" value="Chromosome"/>
</dbReference>
<dbReference type="Pfam" id="PF12849">
    <property type="entry name" value="PBP_like_2"/>
    <property type="match status" value="1"/>
</dbReference>
<dbReference type="InterPro" id="IPR024370">
    <property type="entry name" value="PBP_domain"/>
</dbReference>
<gene>
    <name evidence="5" type="ORF">AABB29_04505</name>
</gene>
<accession>A0ABZ2V713</accession>
<dbReference type="InterPro" id="IPR050811">
    <property type="entry name" value="Phosphate_ABC_transporter"/>
</dbReference>
<evidence type="ECO:0000256" key="1">
    <source>
        <dbReference type="ARBA" id="ARBA00022729"/>
    </source>
</evidence>
<organism evidence="5 6">
    <name type="scientific">Yoonia phaeophyticola</name>
    <dbReference type="NCBI Taxonomy" id="3137369"/>
    <lineage>
        <taxon>Bacteria</taxon>
        <taxon>Pseudomonadati</taxon>
        <taxon>Pseudomonadota</taxon>
        <taxon>Alphaproteobacteria</taxon>
        <taxon>Rhodobacterales</taxon>
        <taxon>Paracoccaceae</taxon>
        <taxon>Yoonia</taxon>
    </lineage>
</organism>